<feature type="non-terminal residue" evidence="4">
    <location>
        <position position="134"/>
    </location>
</feature>
<dbReference type="PROSITE" id="PS51233">
    <property type="entry name" value="VWFD"/>
    <property type="match status" value="1"/>
</dbReference>
<dbReference type="Proteomes" id="UP001266305">
    <property type="component" value="Unassembled WGS sequence"/>
</dbReference>
<keyword evidence="2" id="KW-1003">Cell membrane</keyword>
<evidence type="ECO:0000259" key="3">
    <source>
        <dbReference type="PROSITE" id="PS51233"/>
    </source>
</evidence>
<keyword evidence="5" id="KW-1185">Reference proteome</keyword>
<dbReference type="SMART" id="SM00215">
    <property type="entry name" value="VWC_out"/>
    <property type="match status" value="1"/>
</dbReference>
<dbReference type="InterPro" id="IPR001007">
    <property type="entry name" value="VWF_dom"/>
</dbReference>
<dbReference type="Pfam" id="PF00094">
    <property type="entry name" value="VWD"/>
    <property type="match status" value="1"/>
</dbReference>
<dbReference type="Pfam" id="PF12714">
    <property type="entry name" value="TILa"/>
    <property type="match status" value="1"/>
</dbReference>
<dbReference type="EMBL" id="JASSZA010000010">
    <property type="protein sequence ID" value="KAK2099644.1"/>
    <property type="molecule type" value="Genomic_DNA"/>
</dbReference>
<comment type="caution">
    <text evidence="4">The sequence shown here is derived from an EMBL/GenBank/DDBJ whole genome shotgun (WGS) entry which is preliminary data.</text>
</comment>
<dbReference type="InterPro" id="IPR052749">
    <property type="entry name" value="Alpha-tectorin"/>
</dbReference>
<protein>
    <recommendedName>
        <fullName evidence="3">VWFD domain-containing protein</fullName>
    </recommendedName>
</protein>
<dbReference type="InterPro" id="IPR025615">
    <property type="entry name" value="TILa_dom"/>
</dbReference>
<evidence type="ECO:0000313" key="5">
    <source>
        <dbReference type="Proteomes" id="UP001266305"/>
    </source>
</evidence>
<name>A0ABQ9URD0_SAGOE</name>
<feature type="domain" description="VWFD" evidence="3">
    <location>
        <begin position="56"/>
        <end position="134"/>
    </location>
</feature>
<dbReference type="InterPro" id="IPR001846">
    <property type="entry name" value="VWF_type-D"/>
</dbReference>
<accession>A0ABQ9URD0</accession>
<dbReference type="PANTHER" id="PTHR46160">
    <property type="entry name" value="ALPHA-TECTORIN-RELATED"/>
    <property type="match status" value="1"/>
</dbReference>
<evidence type="ECO:0000256" key="2">
    <source>
        <dbReference type="ARBA" id="ARBA00022475"/>
    </source>
</evidence>
<proteinExistence type="predicted"/>
<keyword evidence="2" id="KW-0472">Membrane</keyword>
<comment type="subcellular location">
    <subcellularLocation>
        <location evidence="1">Cell membrane</location>
    </subcellularLocation>
</comment>
<organism evidence="4 5">
    <name type="scientific">Saguinus oedipus</name>
    <name type="common">Cotton-top tamarin</name>
    <name type="synonym">Oedipomidas oedipus</name>
    <dbReference type="NCBI Taxonomy" id="9490"/>
    <lineage>
        <taxon>Eukaryota</taxon>
        <taxon>Metazoa</taxon>
        <taxon>Chordata</taxon>
        <taxon>Craniata</taxon>
        <taxon>Vertebrata</taxon>
        <taxon>Euteleostomi</taxon>
        <taxon>Mammalia</taxon>
        <taxon>Eutheria</taxon>
        <taxon>Euarchontoglires</taxon>
        <taxon>Primates</taxon>
        <taxon>Haplorrhini</taxon>
        <taxon>Platyrrhini</taxon>
        <taxon>Cebidae</taxon>
        <taxon>Callitrichinae</taxon>
        <taxon>Saguinus</taxon>
    </lineage>
</organism>
<gene>
    <name evidence="4" type="ORF">P7K49_020992</name>
</gene>
<evidence type="ECO:0000313" key="4">
    <source>
        <dbReference type="EMBL" id="KAK2099644.1"/>
    </source>
</evidence>
<dbReference type="PANTHER" id="PTHR46160:SF9">
    <property type="entry name" value="PROTEIN PRY2-RELATED"/>
    <property type="match status" value="1"/>
</dbReference>
<evidence type="ECO:0000256" key="1">
    <source>
        <dbReference type="ARBA" id="ARBA00004236"/>
    </source>
</evidence>
<sequence>MAPLFQPKQLFWNSDCTRRCRCFRRNLIQCDPRQCKSDEECALRNGVRGCFSTKTSYCLAAGGGVFHTFDGAFLRFPANCAFVLSTICQKLPDISFQLIINFDKWSSPNLTIISPVYFYINEEQILINDRNTVK</sequence>
<reference evidence="4 5" key="1">
    <citation type="submission" date="2023-05" db="EMBL/GenBank/DDBJ databases">
        <title>B98-5 Cell Line De Novo Hybrid Assembly: An Optical Mapping Approach.</title>
        <authorList>
            <person name="Kananen K."/>
            <person name="Auerbach J.A."/>
            <person name="Kautto E."/>
            <person name="Blachly J.S."/>
        </authorList>
    </citation>
    <scope>NUCLEOTIDE SEQUENCE [LARGE SCALE GENOMIC DNA]</scope>
    <source>
        <strain evidence="4">B95-8</strain>
        <tissue evidence="4">Cell line</tissue>
    </source>
</reference>